<proteinExistence type="predicted"/>
<feature type="domain" description="Band 7" evidence="3">
    <location>
        <begin position="62"/>
        <end position="226"/>
    </location>
</feature>
<dbReference type="Gene3D" id="3.30.479.30">
    <property type="entry name" value="Band 7 domain"/>
    <property type="match status" value="1"/>
</dbReference>
<protein>
    <submittedName>
        <fullName evidence="4">Spfh domain/band 7 family protein</fullName>
    </submittedName>
</protein>
<dbReference type="InterPro" id="IPR036013">
    <property type="entry name" value="Band_7/SPFH_dom_sf"/>
</dbReference>
<dbReference type="SUPFAM" id="SSF117892">
    <property type="entry name" value="Band 7/SPFH domain"/>
    <property type="match status" value="1"/>
</dbReference>
<dbReference type="SMART" id="SM00244">
    <property type="entry name" value="PHB"/>
    <property type="match status" value="1"/>
</dbReference>
<evidence type="ECO:0000256" key="2">
    <source>
        <dbReference type="SAM" id="Phobius"/>
    </source>
</evidence>
<keyword evidence="2" id="KW-0472">Membrane</keyword>
<sequence length="293" mass="31150">MKEKALGSLPGIPSLLGSLLLMLAGAAALVCAVVQAKSGAGGAGPLVVGGLALLVAGLLLSCGLYMVQPNQAAVLSLFGKYVGTVKDNGLRWNNPFFSKKKVSQRVRNFESGKLKVNELDGSPIEIAAVIVWQVVDASEAVYNVDDYESFVHIQSESALRAMATSYPYDQHEEGQLALRSHASEISQHLKGELAERLADAGVQVLDARISHLAYAPEIAQAMLQRQQANAVIAARQRIVAGAVGMVEMALVELQRSGVVELDEERKAQMVGNLLTVLCSDRGTQPVVNTGSLY</sequence>
<gene>
    <name evidence="4" type="ORF">STPYR_10152</name>
</gene>
<reference evidence="4" key="1">
    <citation type="submission" date="2016-03" db="EMBL/GenBank/DDBJ databases">
        <authorList>
            <person name="Ploux O."/>
        </authorList>
    </citation>
    <scope>NUCLEOTIDE SEQUENCE</scope>
    <source>
        <strain evidence="4">UC10</strain>
    </source>
</reference>
<feature type="transmembrane region" description="Helical" evidence="2">
    <location>
        <begin position="12"/>
        <end position="34"/>
    </location>
</feature>
<evidence type="ECO:0000256" key="1">
    <source>
        <dbReference type="ARBA" id="ARBA00004167"/>
    </source>
</evidence>
<evidence type="ECO:0000313" key="4">
    <source>
        <dbReference type="EMBL" id="SBV35222.1"/>
    </source>
</evidence>
<keyword evidence="2" id="KW-1133">Transmembrane helix</keyword>
<evidence type="ECO:0000259" key="3">
    <source>
        <dbReference type="SMART" id="SM00244"/>
    </source>
</evidence>
<keyword evidence="2" id="KW-0812">Transmembrane</keyword>
<dbReference type="InterPro" id="IPR001107">
    <property type="entry name" value="Band_7"/>
</dbReference>
<dbReference type="EMBL" id="FLTS01000001">
    <property type="protein sequence ID" value="SBV35222.1"/>
    <property type="molecule type" value="Genomic_DNA"/>
</dbReference>
<feature type="transmembrane region" description="Helical" evidence="2">
    <location>
        <begin position="46"/>
        <end position="67"/>
    </location>
</feature>
<dbReference type="PANTHER" id="PTHR43446:SF1">
    <property type="entry name" value="BAND 7 DOMAIN-CONTAINING PROTEIN"/>
    <property type="match status" value="1"/>
</dbReference>
<dbReference type="AlphaFoldDB" id="A0A1Y5PYX3"/>
<dbReference type="PANTHER" id="PTHR43446">
    <property type="entry name" value="MEMBRANE PROTEIN-RELATED"/>
    <property type="match status" value="1"/>
</dbReference>
<organism evidence="4">
    <name type="scientific">uncultured Stenotrophomonas sp</name>
    <dbReference type="NCBI Taxonomy" id="165438"/>
    <lineage>
        <taxon>Bacteria</taxon>
        <taxon>Pseudomonadati</taxon>
        <taxon>Pseudomonadota</taxon>
        <taxon>Gammaproteobacteria</taxon>
        <taxon>Lysobacterales</taxon>
        <taxon>Lysobacteraceae</taxon>
        <taxon>Stenotrophomonas</taxon>
        <taxon>environmental samples</taxon>
    </lineage>
</organism>
<comment type="subcellular location">
    <subcellularLocation>
        <location evidence="1">Membrane</location>
        <topology evidence="1">Single-pass membrane protein</topology>
    </subcellularLocation>
</comment>
<name>A0A1Y5PYX3_9GAMM</name>
<dbReference type="GO" id="GO:0016020">
    <property type="term" value="C:membrane"/>
    <property type="evidence" value="ECO:0007669"/>
    <property type="project" value="UniProtKB-SubCell"/>
</dbReference>
<dbReference type="Pfam" id="PF01145">
    <property type="entry name" value="Band_7"/>
    <property type="match status" value="1"/>
</dbReference>
<dbReference type="CDD" id="cd03402">
    <property type="entry name" value="SPFH_like_u2"/>
    <property type="match status" value="1"/>
</dbReference>
<accession>A0A1Y5PYX3</accession>